<keyword evidence="4 5" id="KW-0408">Iron</keyword>
<comment type="caution">
    <text evidence="8">The sequence shown here is derived from an EMBL/GenBank/DDBJ whole genome shotgun (WGS) entry which is preliminary data.</text>
</comment>
<reference evidence="8 9" key="1">
    <citation type="submission" date="2018-10" db="EMBL/GenBank/DDBJ databases">
        <title>Isolation, diversity and antifungal activity of actinobacteria from wheat.</title>
        <authorList>
            <person name="Han C."/>
        </authorList>
    </citation>
    <scope>NUCLEOTIDE SEQUENCE [LARGE SCALE GENOMIC DNA]</scope>
    <source>
        <strain evidence="8 9">NEAU-YY642</strain>
    </source>
</reference>
<accession>A0A3M2M8D5</accession>
<proteinExistence type="inferred from homology"/>
<dbReference type="RefSeq" id="WP_122183031.1">
    <property type="nucleotide sequence ID" value="NZ_RFFJ01000025.1"/>
</dbReference>
<dbReference type="NCBIfam" id="NF041363">
    <property type="entry name" value="GntD_guanitoxin"/>
    <property type="match status" value="1"/>
</dbReference>
<protein>
    <recommendedName>
        <fullName evidence="7">TauD/TfdA-like domain-containing protein</fullName>
    </recommendedName>
</protein>
<dbReference type="AlphaFoldDB" id="A0A3M2M8D5"/>
<evidence type="ECO:0000256" key="5">
    <source>
        <dbReference type="PIRSR" id="PIRSR019543-2"/>
    </source>
</evidence>
<evidence type="ECO:0000313" key="8">
    <source>
        <dbReference type="EMBL" id="RMI43388.1"/>
    </source>
</evidence>
<dbReference type="Pfam" id="PF02668">
    <property type="entry name" value="TauD"/>
    <property type="match status" value="1"/>
</dbReference>
<dbReference type="SUPFAM" id="SSF51197">
    <property type="entry name" value="Clavaminate synthase-like"/>
    <property type="match status" value="1"/>
</dbReference>
<keyword evidence="3" id="KW-0560">Oxidoreductase</keyword>
<feature type="binding site" evidence="5">
    <location>
        <position position="162"/>
    </location>
    <ligand>
        <name>Fe cation</name>
        <dbReference type="ChEBI" id="CHEBI:24875"/>
    </ligand>
</feature>
<organism evidence="8 9">
    <name type="scientific">Streptomyces triticirhizae</name>
    <dbReference type="NCBI Taxonomy" id="2483353"/>
    <lineage>
        <taxon>Bacteria</taxon>
        <taxon>Bacillati</taxon>
        <taxon>Actinomycetota</taxon>
        <taxon>Actinomycetes</taxon>
        <taxon>Kitasatosporales</taxon>
        <taxon>Streptomycetaceae</taxon>
        <taxon>Streptomyces</taxon>
    </lineage>
</organism>
<feature type="binding site" evidence="5">
    <location>
        <position position="292"/>
    </location>
    <ligand>
        <name>Fe cation</name>
        <dbReference type="ChEBI" id="CHEBI:24875"/>
    </ligand>
</feature>
<dbReference type="GO" id="GO:0016491">
    <property type="term" value="F:oxidoreductase activity"/>
    <property type="evidence" value="ECO:0007669"/>
    <property type="project" value="UniProtKB-KW"/>
</dbReference>
<evidence type="ECO:0000256" key="3">
    <source>
        <dbReference type="ARBA" id="ARBA00023002"/>
    </source>
</evidence>
<dbReference type="InterPro" id="IPR042098">
    <property type="entry name" value="TauD-like_sf"/>
</dbReference>
<feature type="domain" description="TauD/TfdA-like" evidence="7">
    <location>
        <begin position="144"/>
        <end position="311"/>
    </location>
</feature>
<evidence type="ECO:0000313" key="9">
    <source>
        <dbReference type="Proteomes" id="UP000278673"/>
    </source>
</evidence>
<comment type="similarity">
    <text evidence="1">Belongs to the clavaminate synthase family.</text>
</comment>
<name>A0A3M2M8D5_9ACTN</name>
<feature type="binding site" evidence="5">
    <location>
        <position position="160"/>
    </location>
    <ligand>
        <name>Fe cation</name>
        <dbReference type="ChEBI" id="CHEBI:24875"/>
    </ligand>
</feature>
<dbReference type="PIRSF" id="PIRSF019543">
    <property type="entry name" value="Clavaminate_syn"/>
    <property type="match status" value="1"/>
</dbReference>
<evidence type="ECO:0000259" key="7">
    <source>
        <dbReference type="Pfam" id="PF02668"/>
    </source>
</evidence>
<dbReference type="GO" id="GO:0005506">
    <property type="term" value="F:iron ion binding"/>
    <property type="evidence" value="ECO:0007669"/>
    <property type="project" value="InterPro"/>
</dbReference>
<evidence type="ECO:0000256" key="6">
    <source>
        <dbReference type="SAM" id="MobiDB-lite"/>
    </source>
</evidence>
<feature type="region of interest" description="Disordered" evidence="6">
    <location>
        <begin position="214"/>
        <end position="237"/>
    </location>
</feature>
<dbReference type="InterPro" id="IPR053447">
    <property type="entry name" value="Alpha-KG_dependent_hydroxylase"/>
</dbReference>
<dbReference type="InterPro" id="IPR014503">
    <property type="entry name" value="Clavaminate_syn-like"/>
</dbReference>
<evidence type="ECO:0000256" key="1">
    <source>
        <dbReference type="ARBA" id="ARBA00008425"/>
    </source>
</evidence>
<dbReference type="Proteomes" id="UP000278673">
    <property type="component" value="Unassembled WGS sequence"/>
</dbReference>
<dbReference type="Gene3D" id="3.60.130.10">
    <property type="entry name" value="Clavaminate synthase-like"/>
    <property type="match status" value="1"/>
</dbReference>
<evidence type="ECO:0000256" key="2">
    <source>
        <dbReference type="ARBA" id="ARBA00022723"/>
    </source>
</evidence>
<evidence type="ECO:0000256" key="4">
    <source>
        <dbReference type="ARBA" id="ARBA00023004"/>
    </source>
</evidence>
<sequence>MLTEARQATAAPVERTATLLLDDFEAARLRGLAAQVTAEYRSVANPEFLAESTVIAHELPRRVRSFLNRARLDDIGHTVVVSGHALDALGPEPTPRHWREADTERSRAYAFLLMLHAALLGDVIGWATQQDGRLVTDVLPIRGQENSPISSSSHAPLGWHTEDAFSPSRGDHIGLLCLRNPDRTTTTVSHVVPAALGDAAREVLAQARFLIEPDPSHSRRGGTAVPRPVPVLTGPEDAPQLCVDRDYTSAVPGDAEAERALAELVAHIDANLYELPLRPGDLCFVDNRTVVHGRSRFRPRYDGTDRWLKRVNVVTDLRRTRPERLTSDTRVVGR</sequence>
<dbReference type="InterPro" id="IPR003819">
    <property type="entry name" value="TauD/TfdA-like"/>
</dbReference>
<keyword evidence="9" id="KW-1185">Reference proteome</keyword>
<gene>
    <name evidence="8" type="ORF">EBN88_07505</name>
</gene>
<dbReference type="EMBL" id="RFFJ01000025">
    <property type="protein sequence ID" value="RMI43388.1"/>
    <property type="molecule type" value="Genomic_DNA"/>
</dbReference>
<keyword evidence="2 5" id="KW-0479">Metal-binding</keyword>